<evidence type="ECO:0000256" key="3">
    <source>
        <dbReference type="ARBA" id="ARBA00023002"/>
    </source>
</evidence>
<dbReference type="InterPro" id="IPR020471">
    <property type="entry name" value="AKR"/>
</dbReference>
<dbReference type="PRINTS" id="PR00069">
    <property type="entry name" value="ALDKETRDTASE"/>
</dbReference>
<reference evidence="5 6" key="1">
    <citation type="submission" date="2019-07" db="EMBL/GenBank/DDBJ databases">
        <title>Whole genome shotgun sequence of Meiothermus hypogaeus NBRC 106114.</title>
        <authorList>
            <person name="Hosoyama A."/>
            <person name="Uohara A."/>
            <person name="Ohji S."/>
            <person name="Ichikawa N."/>
        </authorList>
    </citation>
    <scope>NUCLEOTIDE SEQUENCE [LARGE SCALE GENOMIC DNA]</scope>
    <source>
        <strain evidence="5 6">NBRC 106114</strain>
    </source>
</reference>
<keyword evidence="3" id="KW-0560">Oxidoreductase</keyword>
<evidence type="ECO:0000313" key="5">
    <source>
        <dbReference type="EMBL" id="GEM82248.1"/>
    </source>
</evidence>
<dbReference type="EMBL" id="BJXL01000006">
    <property type="protein sequence ID" value="GEM82248.1"/>
    <property type="molecule type" value="Genomic_DNA"/>
</dbReference>
<dbReference type="Pfam" id="PF00248">
    <property type="entry name" value="Aldo_ket_red"/>
    <property type="match status" value="1"/>
</dbReference>
<organism evidence="5 6">
    <name type="scientific">Meiothermus hypogaeus NBRC 106114</name>
    <dbReference type="NCBI Taxonomy" id="1227553"/>
    <lineage>
        <taxon>Bacteria</taxon>
        <taxon>Thermotogati</taxon>
        <taxon>Deinococcota</taxon>
        <taxon>Deinococci</taxon>
        <taxon>Thermales</taxon>
        <taxon>Thermaceae</taxon>
        <taxon>Meiothermus</taxon>
    </lineage>
</organism>
<gene>
    <name evidence="5" type="ORF">MHY01S_04140</name>
</gene>
<keyword evidence="5" id="KW-0813">Transport</keyword>
<dbReference type="RefSeq" id="WP_147075245.1">
    <property type="nucleotide sequence ID" value="NZ_BJXL01000006.1"/>
</dbReference>
<dbReference type="InterPro" id="IPR023210">
    <property type="entry name" value="NADP_OxRdtase_dom"/>
</dbReference>
<sequence length="324" mass="35163">MGMRYRKVGKWGLRVSEIALGAWASFGDCVKDVGEVKKIVRLAYESGVNFFDNADTYANGSAEELMGSVLAEYPRSTLVLASKAGWPVSGCPNGQGLSRKRLRASLQASLQRLRADYLDIYFAHRHDPDVPLEEIVTTMSVFVDQGLILYWGTSEWPTERLAGACEFAKANGLHPPICEQVDYSILYRKRWENTLAPAAELLGLGLMATSPLAMGVLTGKYDDGIPPDSRLARHKVLKEALLTPRNLVRVRELAAVAAEHGMTRAQLALAWVLRREELSCAIVGATGIGQLQENLGAAGVVLAPDAVARIERIIGGKSSTANTA</sequence>
<keyword evidence="5" id="KW-0406">Ion transport</keyword>
<dbReference type="GO" id="GO:0016491">
    <property type="term" value="F:oxidoreductase activity"/>
    <property type="evidence" value="ECO:0007669"/>
    <property type="project" value="UniProtKB-KW"/>
</dbReference>
<protein>
    <submittedName>
        <fullName evidence="5">Voltage-gated potassium channel</fullName>
    </submittedName>
</protein>
<dbReference type="OrthoDB" id="9773828at2"/>
<dbReference type="InterPro" id="IPR036812">
    <property type="entry name" value="NAD(P)_OxRdtase_dom_sf"/>
</dbReference>
<dbReference type="GO" id="GO:0034220">
    <property type="term" value="P:monoatomic ion transmembrane transport"/>
    <property type="evidence" value="ECO:0007669"/>
    <property type="project" value="UniProtKB-KW"/>
</dbReference>
<dbReference type="AlphaFoldDB" id="A0A511QY02"/>
<dbReference type="PANTHER" id="PTHR43150:SF2">
    <property type="entry name" value="HYPERKINETIC, ISOFORM M"/>
    <property type="match status" value="1"/>
</dbReference>
<name>A0A511QY02_9DEIN</name>
<dbReference type="Proteomes" id="UP000321197">
    <property type="component" value="Unassembled WGS sequence"/>
</dbReference>
<dbReference type="Gene3D" id="3.20.20.100">
    <property type="entry name" value="NADP-dependent oxidoreductase domain"/>
    <property type="match status" value="1"/>
</dbReference>
<dbReference type="InterPro" id="IPR005399">
    <property type="entry name" value="K_chnl_volt-dep_bsu_KCNAB-rel"/>
</dbReference>
<dbReference type="PANTHER" id="PTHR43150">
    <property type="entry name" value="HYPERKINETIC, ISOFORM M"/>
    <property type="match status" value="1"/>
</dbReference>
<comment type="caution">
    <text evidence="5">The sequence shown here is derived from an EMBL/GenBank/DDBJ whole genome shotgun (WGS) entry which is preliminary data.</text>
</comment>
<evidence type="ECO:0000256" key="2">
    <source>
        <dbReference type="ARBA" id="ARBA00022857"/>
    </source>
</evidence>
<evidence type="ECO:0000256" key="1">
    <source>
        <dbReference type="ARBA" id="ARBA00006515"/>
    </source>
</evidence>
<keyword evidence="5" id="KW-0407">Ion channel</keyword>
<proteinExistence type="inferred from homology"/>
<feature type="domain" description="NADP-dependent oxidoreductase" evidence="4">
    <location>
        <begin position="17"/>
        <end position="313"/>
    </location>
</feature>
<dbReference type="SUPFAM" id="SSF51430">
    <property type="entry name" value="NAD(P)-linked oxidoreductase"/>
    <property type="match status" value="1"/>
</dbReference>
<keyword evidence="2" id="KW-0521">NADP</keyword>
<evidence type="ECO:0000313" key="6">
    <source>
        <dbReference type="Proteomes" id="UP000321197"/>
    </source>
</evidence>
<accession>A0A511QY02</accession>
<evidence type="ECO:0000259" key="4">
    <source>
        <dbReference type="Pfam" id="PF00248"/>
    </source>
</evidence>
<comment type="similarity">
    <text evidence="1">Belongs to the shaker potassium channel beta subunit family.</text>
</comment>